<dbReference type="RefSeq" id="WP_098783114.1">
    <property type="nucleotide sequence ID" value="NZ_NULI01000104.1"/>
</dbReference>
<reference evidence="1 2" key="1">
    <citation type="submission" date="2017-09" db="EMBL/GenBank/DDBJ databases">
        <title>Large-scale bioinformatics analysis of Bacillus genomes uncovers conserved roles of natural products in bacterial physiology.</title>
        <authorList>
            <consortium name="Agbiome Team Llc"/>
            <person name="Bleich R.M."/>
            <person name="Grubbs K.J."/>
            <person name="Santa Maria K.C."/>
            <person name="Allen S.E."/>
            <person name="Farag S."/>
            <person name="Shank E.A."/>
            <person name="Bowers A."/>
        </authorList>
    </citation>
    <scope>NUCLEOTIDE SEQUENCE [LARGE SCALE GENOMIC DNA]</scope>
    <source>
        <strain evidence="1 2">AFS041711</strain>
    </source>
</reference>
<name>A0A9X7GV38_BACCE</name>
<sequence>MYYRLEETPEIARNTDRLNLNLSFANIRQLRDAISAAIIQEGAYEIHTTVNPFGGTLDPGGYPSYPQALTGKLDYNCEFWIYHDYIKDREYAENVVIKCRRPESSLNWIVKMLRTHPYLGGGRSPW</sequence>
<dbReference type="AlphaFoldDB" id="A0A9X7GV38"/>
<organism evidence="1 2">
    <name type="scientific">Bacillus cereus</name>
    <dbReference type="NCBI Taxonomy" id="1396"/>
    <lineage>
        <taxon>Bacteria</taxon>
        <taxon>Bacillati</taxon>
        <taxon>Bacillota</taxon>
        <taxon>Bacilli</taxon>
        <taxon>Bacillales</taxon>
        <taxon>Bacillaceae</taxon>
        <taxon>Bacillus</taxon>
        <taxon>Bacillus cereus group</taxon>
    </lineage>
</organism>
<accession>A0A9X7GV38</accession>
<proteinExistence type="predicted"/>
<evidence type="ECO:0000313" key="1">
    <source>
        <dbReference type="EMBL" id="PGS77750.1"/>
    </source>
</evidence>
<dbReference type="Proteomes" id="UP000224203">
    <property type="component" value="Unassembled WGS sequence"/>
</dbReference>
<comment type="caution">
    <text evidence="1">The sequence shown here is derived from an EMBL/GenBank/DDBJ whole genome shotgun (WGS) entry which is preliminary data.</text>
</comment>
<evidence type="ECO:0000313" key="2">
    <source>
        <dbReference type="Proteomes" id="UP000224203"/>
    </source>
</evidence>
<protein>
    <submittedName>
        <fullName evidence="1">Uncharacterized protein</fullName>
    </submittedName>
</protein>
<gene>
    <name evidence="1" type="ORF">COC69_18475</name>
</gene>
<dbReference type="EMBL" id="NULI01000104">
    <property type="protein sequence ID" value="PGS77750.1"/>
    <property type="molecule type" value="Genomic_DNA"/>
</dbReference>